<evidence type="ECO:0000313" key="1">
    <source>
        <dbReference type="EMBL" id="SEN47759.1"/>
    </source>
</evidence>
<protein>
    <submittedName>
        <fullName evidence="1">Uncharacterized protein</fullName>
    </submittedName>
</protein>
<name>A0A1H8GVG5_9BACL</name>
<gene>
    <name evidence="1" type="ORF">SAMN04487895_101653</name>
</gene>
<evidence type="ECO:0000313" key="2">
    <source>
        <dbReference type="Proteomes" id="UP000198809"/>
    </source>
</evidence>
<sequence>MKRFVLEHLIEYNEETNVERWERTCLSVDDPFQLSSFLVNNYRIYDTHLNWVYKIKYDENGLPIK</sequence>
<dbReference type="STRING" id="1333845.SAMN04487895_101653"/>
<proteinExistence type="predicted"/>
<accession>A0A1H8GVG5</accession>
<dbReference type="Proteomes" id="UP000198809">
    <property type="component" value="Unassembled WGS sequence"/>
</dbReference>
<organism evidence="1 2">
    <name type="scientific">Paenibacillus sophorae</name>
    <dbReference type="NCBI Taxonomy" id="1333845"/>
    <lineage>
        <taxon>Bacteria</taxon>
        <taxon>Bacillati</taxon>
        <taxon>Bacillota</taxon>
        <taxon>Bacilli</taxon>
        <taxon>Bacillales</taxon>
        <taxon>Paenibacillaceae</taxon>
        <taxon>Paenibacillus</taxon>
    </lineage>
</organism>
<reference evidence="1 2" key="1">
    <citation type="submission" date="2016-10" db="EMBL/GenBank/DDBJ databases">
        <authorList>
            <person name="de Groot N.N."/>
        </authorList>
    </citation>
    <scope>NUCLEOTIDE SEQUENCE [LARGE SCALE GENOMIC DNA]</scope>
    <source>
        <strain evidence="1 2">CGMCC 1.10238</strain>
    </source>
</reference>
<dbReference type="EMBL" id="FODH01000001">
    <property type="protein sequence ID" value="SEN47759.1"/>
    <property type="molecule type" value="Genomic_DNA"/>
</dbReference>
<dbReference type="AlphaFoldDB" id="A0A1H8GVG5"/>